<keyword evidence="8 12" id="KW-0175">Coiled coil</keyword>
<dbReference type="PANTHER" id="PTHR21502:SF3">
    <property type="entry name" value="CILIUM ASSEMBLY PROTEIN DZIP1L"/>
    <property type="match status" value="1"/>
</dbReference>
<evidence type="ECO:0000256" key="4">
    <source>
        <dbReference type="ARBA" id="ARBA00022490"/>
    </source>
</evidence>
<dbReference type="InterPro" id="IPR058883">
    <property type="entry name" value="DZIP1_dom"/>
</dbReference>
<keyword evidence="7" id="KW-0862">Zinc</keyword>
<comment type="subcellular location">
    <subcellularLocation>
        <location evidence="2">Cytoplasm</location>
        <location evidence="2">Cytoskeleton</location>
        <location evidence="2">Cilium basal body</location>
    </subcellularLocation>
    <subcellularLocation>
        <location evidence="1">Cytoplasm</location>
        <location evidence="1">Cytoskeleton</location>
        <location evidence="1">Microtubule organizing center</location>
        <location evidence="1">Centrosome</location>
        <location evidence="1">Centriole</location>
    </subcellularLocation>
</comment>
<dbReference type="Pfam" id="PF13815">
    <property type="entry name" value="Dzip-like_N"/>
    <property type="match status" value="1"/>
</dbReference>
<feature type="compositionally biased region" description="Basic and acidic residues" evidence="13">
    <location>
        <begin position="418"/>
        <end position="429"/>
    </location>
</feature>
<feature type="coiled-coil region" evidence="12">
    <location>
        <begin position="109"/>
        <end position="157"/>
    </location>
</feature>
<keyword evidence="6 11" id="KW-0863">Zinc-finger</keyword>
<dbReference type="InterPro" id="IPR051241">
    <property type="entry name" value="DZIP_RILPL"/>
</dbReference>
<evidence type="ECO:0000256" key="5">
    <source>
        <dbReference type="ARBA" id="ARBA00022723"/>
    </source>
</evidence>
<dbReference type="InterPro" id="IPR032714">
    <property type="entry name" value="DZIP1_N"/>
</dbReference>
<evidence type="ECO:0000256" key="12">
    <source>
        <dbReference type="SAM" id="Coils"/>
    </source>
</evidence>
<sequence length="1055" mass="118397">MVYSEFKMALTSSANPNDFPRIAKEMGFNFSLRKGRVDWFKIGAIDVDRLVQERDLVTLQENLINVINYNLDHEYDVKILDPNFVKLFKLAQLSVDYLMYSQQHVFNCVELSEDQINKLSKEIERTKKECKKKDLVLKHLKRKLKELEKIKAKEQHVLPHQYLQAGHGISSQFKCGFCGKAFLTDIYLEAHLVRRHNTLVQQNVSREPERPHTDFIFQEKKVIEKDNRKEFETELQKKMQSWQDSQQQKLRDEMIALQKNGFDVTESIVSQVLRPITTALRSWFWSAPSAFIRRGFDVMKLKESIEKSTPNSELLESIQKQETNLISFQDHFGEKVLEDVGNQLQSLDNVWKSRLASLESEHRNELQTLTARLSYNEAESEKAKLSYEAKILALISRVREQVVIMKAQGERIQMLNEKKARVDEPKTVGDGDAGTPLSSGIHVDYIINTNLSEEQQEKTRESAPLSNSRDNLIDKVVVDSSERQGSAHSSRDSGLDSPKRTLLVPTLAEEKNVSESTNDSDSGSGSDEETSASPTNNTIALNPRILAELKNNLKDILIRKLREIGIDPSWTGIPLATFKQKMVTLKHHQTLVAKLDLRRGGESDATIIAVFSTKTRVTKIVSLAAVSPMRSDYNTEVTACYSFTTNNQKPTSGHRRFQILTIGITITAISSLYTKYVSKVYVVNTRSLVAVTDSTGAGPQRLRTRCLDRRGGAPATPLCLILYIPTVARRRGRGSTNHGPNIGRTHRPSISYSESNIKDVQKPSQSHIADNKMVTSTPLKDSFVAAASSNSELLNVTTIDESVEEIAKEPHSSSSNDNEESDLSELEVKVAKQPTSYKGVLKTPQYAAGSLSKKRATFNNTETKYVDTTLVTKPSSTTFIPMTENMPASQSQFSIESPRNTSSKTVTFSEDVKKQKPNTDMDSDSDWSISSDESAAKIKISTEDQTTALLDVGGGPTIHLSTKQSAKIAEISKSIEHQTRLHLCRSGDTDASHIVVTSSLFANLSLTRRKPVGGVEAMFSEERTENNINIANRPIPKPRQQLQLPDWDLEDFPSS</sequence>
<feature type="region of interest" description="Disordered" evidence="13">
    <location>
        <begin position="418"/>
        <end position="537"/>
    </location>
</feature>
<evidence type="ECO:0000313" key="15">
    <source>
        <dbReference type="EMBL" id="CAD7194183.1"/>
    </source>
</evidence>
<evidence type="ECO:0000256" key="2">
    <source>
        <dbReference type="ARBA" id="ARBA00004120"/>
    </source>
</evidence>
<dbReference type="PROSITE" id="PS00028">
    <property type="entry name" value="ZINC_FINGER_C2H2_1"/>
    <property type="match status" value="1"/>
</dbReference>
<organism evidence="15">
    <name type="scientific">Timema douglasi</name>
    <name type="common">Walking stick</name>
    <dbReference type="NCBI Taxonomy" id="61478"/>
    <lineage>
        <taxon>Eukaryota</taxon>
        <taxon>Metazoa</taxon>
        <taxon>Ecdysozoa</taxon>
        <taxon>Arthropoda</taxon>
        <taxon>Hexapoda</taxon>
        <taxon>Insecta</taxon>
        <taxon>Pterygota</taxon>
        <taxon>Neoptera</taxon>
        <taxon>Polyneoptera</taxon>
        <taxon>Phasmatodea</taxon>
        <taxon>Timematodea</taxon>
        <taxon>Timematoidea</taxon>
        <taxon>Timematidae</taxon>
        <taxon>Timema</taxon>
    </lineage>
</organism>
<gene>
    <name evidence="15" type="ORF">TDIB3V08_LOCUS612</name>
</gene>
<dbReference type="GO" id="GO:0060271">
    <property type="term" value="P:cilium assembly"/>
    <property type="evidence" value="ECO:0007669"/>
    <property type="project" value="TreeGrafter"/>
</dbReference>
<keyword evidence="5" id="KW-0479">Metal-binding</keyword>
<evidence type="ECO:0000256" key="3">
    <source>
        <dbReference type="ARBA" id="ARBA00009131"/>
    </source>
</evidence>
<dbReference type="GO" id="GO:0005737">
    <property type="term" value="C:cytoplasm"/>
    <property type="evidence" value="ECO:0007669"/>
    <property type="project" value="TreeGrafter"/>
</dbReference>
<dbReference type="PANTHER" id="PTHR21502">
    <property type="entry name" value="ZINC FINGER PROTEIN DZIP1"/>
    <property type="match status" value="1"/>
</dbReference>
<feature type="compositionally biased region" description="Basic and acidic residues" evidence="13">
    <location>
        <begin position="910"/>
        <end position="919"/>
    </location>
</feature>
<feature type="region of interest" description="Disordered" evidence="13">
    <location>
        <begin position="806"/>
        <end position="827"/>
    </location>
</feature>
<dbReference type="AlphaFoldDB" id="A0A7R8V9L1"/>
<keyword evidence="4" id="KW-0963">Cytoplasm</keyword>
<feature type="region of interest" description="Disordered" evidence="13">
    <location>
        <begin position="1031"/>
        <end position="1055"/>
    </location>
</feature>
<evidence type="ECO:0000256" key="11">
    <source>
        <dbReference type="PROSITE-ProRule" id="PRU00042"/>
    </source>
</evidence>
<protein>
    <recommendedName>
        <fullName evidence="14">C2H2-type domain-containing protein</fullName>
    </recommendedName>
</protein>
<feature type="domain" description="C2H2-type" evidence="14">
    <location>
        <begin position="173"/>
        <end position="196"/>
    </location>
</feature>
<evidence type="ECO:0000256" key="13">
    <source>
        <dbReference type="SAM" id="MobiDB-lite"/>
    </source>
</evidence>
<evidence type="ECO:0000256" key="9">
    <source>
        <dbReference type="ARBA" id="ARBA00023212"/>
    </source>
</evidence>
<dbReference type="PROSITE" id="PS50157">
    <property type="entry name" value="ZINC_FINGER_C2H2_2"/>
    <property type="match status" value="1"/>
</dbReference>
<evidence type="ECO:0000259" key="14">
    <source>
        <dbReference type="PROSITE" id="PS50157"/>
    </source>
</evidence>
<keyword evidence="9" id="KW-0206">Cytoskeleton</keyword>
<feature type="compositionally biased region" description="Low complexity" evidence="13">
    <location>
        <begin position="514"/>
        <end position="525"/>
    </location>
</feature>
<dbReference type="InterPro" id="IPR013087">
    <property type="entry name" value="Znf_C2H2_type"/>
</dbReference>
<feature type="compositionally biased region" description="Basic and acidic residues" evidence="13">
    <location>
        <begin position="489"/>
        <end position="499"/>
    </location>
</feature>
<feature type="region of interest" description="Disordered" evidence="13">
    <location>
        <begin position="731"/>
        <end position="766"/>
    </location>
</feature>
<feature type="compositionally biased region" description="Polar residues" evidence="13">
    <location>
        <begin position="877"/>
        <end position="908"/>
    </location>
</feature>
<keyword evidence="10" id="KW-0966">Cell projection</keyword>
<dbReference type="GO" id="GO:0005814">
    <property type="term" value="C:centriole"/>
    <property type="evidence" value="ECO:0007669"/>
    <property type="project" value="UniProtKB-SubCell"/>
</dbReference>
<evidence type="ECO:0000256" key="6">
    <source>
        <dbReference type="ARBA" id="ARBA00022771"/>
    </source>
</evidence>
<proteinExistence type="inferred from homology"/>
<comment type="similarity">
    <text evidence="3">Belongs to the DZIP C2H2-type zinc-finger protein family.</text>
</comment>
<reference evidence="15" key="1">
    <citation type="submission" date="2020-11" db="EMBL/GenBank/DDBJ databases">
        <authorList>
            <person name="Tran Van P."/>
        </authorList>
    </citation>
    <scope>NUCLEOTIDE SEQUENCE</scope>
</reference>
<evidence type="ECO:0000256" key="1">
    <source>
        <dbReference type="ARBA" id="ARBA00004114"/>
    </source>
</evidence>
<dbReference type="GO" id="GO:0008270">
    <property type="term" value="F:zinc ion binding"/>
    <property type="evidence" value="ECO:0007669"/>
    <property type="project" value="UniProtKB-KW"/>
</dbReference>
<evidence type="ECO:0000256" key="7">
    <source>
        <dbReference type="ARBA" id="ARBA00022833"/>
    </source>
</evidence>
<name>A0A7R8V9L1_TIMDO</name>
<accession>A0A7R8V9L1</accession>
<dbReference type="GO" id="GO:0036064">
    <property type="term" value="C:ciliary basal body"/>
    <property type="evidence" value="ECO:0007669"/>
    <property type="project" value="TreeGrafter"/>
</dbReference>
<dbReference type="EMBL" id="OA564401">
    <property type="protein sequence ID" value="CAD7194183.1"/>
    <property type="molecule type" value="Genomic_DNA"/>
</dbReference>
<feature type="compositionally biased region" description="Basic and acidic residues" evidence="13">
    <location>
        <begin position="471"/>
        <end position="482"/>
    </location>
</feature>
<evidence type="ECO:0000256" key="8">
    <source>
        <dbReference type="ARBA" id="ARBA00023054"/>
    </source>
</evidence>
<evidence type="ECO:0000256" key="10">
    <source>
        <dbReference type="ARBA" id="ARBA00023273"/>
    </source>
</evidence>
<dbReference type="Pfam" id="PF25977">
    <property type="entry name" value="DZIP1"/>
    <property type="match status" value="1"/>
</dbReference>
<feature type="region of interest" description="Disordered" evidence="13">
    <location>
        <begin position="877"/>
        <end position="929"/>
    </location>
</feature>